<organism evidence="3 4">
    <name type="scientific">Methylobacterium tardum</name>
    <dbReference type="NCBI Taxonomy" id="374432"/>
    <lineage>
        <taxon>Bacteria</taxon>
        <taxon>Pseudomonadati</taxon>
        <taxon>Pseudomonadota</taxon>
        <taxon>Alphaproteobacteria</taxon>
        <taxon>Hyphomicrobiales</taxon>
        <taxon>Methylobacteriaceae</taxon>
        <taxon>Methylobacterium</taxon>
    </lineage>
</organism>
<feature type="signal peptide" evidence="2">
    <location>
        <begin position="1"/>
        <end position="20"/>
    </location>
</feature>
<evidence type="ECO:0000313" key="3">
    <source>
        <dbReference type="EMBL" id="GLS74232.1"/>
    </source>
</evidence>
<keyword evidence="4" id="KW-1185">Reference proteome</keyword>
<feature type="region of interest" description="Disordered" evidence="1">
    <location>
        <begin position="93"/>
        <end position="114"/>
    </location>
</feature>
<dbReference type="EMBL" id="BSPL01000034">
    <property type="protein sequence ID" value="GLS74232.1"/>
    <property type="molecule type" value="Genomic_DNA"/>
</dbReference>
<gene>
    <name evidence="3" type="ORF">GCM10007890_62470</name>
</gene>
<name>A0AA37WWM4_9HYPH</name>
<comment type="caution">
    <text evidence="3">The sequence shown here is derived from an EMBL/GenBank/DDBJ whole genome shotgun (WGS) entry which is preliminary data.</text>
</comment>
<feature type="region of interest" description="Disordered" evidence="1">
    <location>
        <begin position="43"/>
        <end position="75"/>
    </location>
</feature>
<protein>
    <submittedName>
        <fullName evidence="3">Uncharacterized protein</fullName>
    </submittedName>
</protein>
<feature type="compositionally biased region" description="Basic and acidic residues" evidence="1">
    <location>
        <begin position="93"/>
        <end position="104"/>
    </location>
</feature>
<evidence type="ECO:0000313" key="4">
    <source>
        <dbReference type="Proteomes" id="UP001157440"/>
    </source>
</evidence>
<proteinExistence type="predicted"/>
<evidence type="ECO:0000256" key="1">
    <source>
        <dbReference type="SAM" id="MobiDB-lite"/>
    </source>
</evidence>
<dbReference type="Proteomes" id="UP001157440">
    <property type="component" value="Unassembled WGS sequence"/>
</dbReference>
<reference evidence="4" key="1">
    <citation type="journal article" date="2019" name="Int. J. Syst. Evol. Microbiol.">
        <title>The Global Catalogue of Microorganisms (GCM) 10K type strain sequencing project: providing services to taxonomists for standard genome sequencing and annotation.</title>
        <authorList>
            <consortium name="The Broad Institute Genomics Platform"/>
            <consortium name="The Broad Institute Genome Sequencing Center for Infectious Disease"/>
            <person name="Wu L."/>
            <person name="Ma J."/>
        </authorList>
    </citation>
    <scope>NUCLEOTIDE SEQUENCE [LARGE SCALE GENOMIC DNA]</scope>
    <source>
        <strain evidence="4">NBRC 103632</strain>
    </source>
</reference>
<accession>A0AA37WWM4</accession>
<dbReference type="AlphaFoldDB" id="A0AA37WWM4"/>
<feature type="chain" id="PRO_5041336954" evidence="2">
    <location>
        <begin position="21"/>
        <end position="114"/>
    </location>
</feature>
<sequence>MSKAWVVPVWVRLKAPAARAAVATRTVGGLASAVRGGLAARDWSGQDRYPRKPVAASASRASQRRPWDAGRPALPAAELSPSDILALRSRRASVVEHDARRPAGRDASGPVFNT</sequence>
<keyword evidence="2" id="KW-0732">Signal</keyword>
<evidence type="ECO:0000256" key="2">
    <source>
        <dbReference type="SAM" id="SignalP"/>
    </source>
</evidence>